<protein>
    <recommendedName>
        <fullName evidence="8">CXXC-type domain-containing protein</fullName>
    </recommendedName>
</protein>
<evidence type="ECO:0000259" key="8">
    <source>
        <dbReference type="PROSITE" id="PS51058"/>
    </source>
</evidence>
<evidence type="ECO:0000256" key="3">
    <source>
        <dbReference type="ARBA" id="ARBA00022833"/>
    </source>
</evidence>
<feature type="compositionally biased region" description="Polar residues" evidence="7">
    <location>
        <begin position="142"/>
        <end position="155"/>
    </location>
</feature>
<reference evidence="9" key="1">
    <citation type="submission" date="2025-08" db="UniProtKB">
        <authorList>
            <consortium name="Ensembl"/>
        </authorList>
    </citation>
    <scope>IDENTIFICATION</scope>
</reference>
<keyword evidence="5" id="KW-0804">Transcription</keyword>
<dbReference type="GO" id="GO:0008270">
    <property type="term" value="F:zinc ion binding"/>
    <property type="evidence" value="ECO:0007669"/>
    <property type="project" value="UniProtKB-KW"/>
</dbReference>
<dbReference type="GO" id="GO:0045893">
    <property type="term" value="P:positive regulation of DNA-templated transcription"/>
    <property type="evidence" value="ECO:0007669"/>
    <property type="project" value="TreeGrafter"/>
</dbReference>
<dbReference type="Ensembl" id="ENSMCST00000010176.1">
    <property type="protein sequence ID" value="ENSMCSP00000009929.1"/>
    <property type="gene ID" value="ENSMCSG00000007019.1"/>
</dbReference>
<organism evidence="9 10">
    <name type="scientific">Malurus cyaneus samueli</name>
    <dbReference type="NCBI Taxonomy" id="2593467"/>
    <lineage>
        <taxon>Eukaryota</taxon>
        <taxon>Metazoa</taxon>
        <taxon>Chordata</taxon>
        <taxon>Craniata</taxon>
        <taxon>Vertebrata</taxon>
        <taxon>Euteleostomi</taxon>
        <taxon>Archelosauria</taxon>
        <taxon>Archosauria</taxon>
        <taxon>Dinosauria</taxon>
        <taxon>Saurischia</taxon>
        <taxon>Theropoda</taxon>
        <taxon>Coelurosauria</taxon>
        <taxon>Aves</taxon>
        <taxon>Neognathae</taxon>
        <taxon>Neoaves</taxon>
        <taxon>Telluraves</taxon>
        <taxon>Australaves</taxon>
        <taxon>Passeriformes</taxon>
        <taxon>Meliphagoidea</taxon>
        <taxon>Maluridae</taxon>
        <taxon>Malurus</taxon>
    </lineage>
</organism>
<dbReference type="PANTHER" id="PTHR45838:SF2">
    <property type="entry name" value="HISTONE-LYSINE N-METHYLTRANSFERASE 2A"/>
    <property type="match status" value="1"/>
</dbReference>
<keyword evidence="1" id="KW-0479">Metal-binding</keyword>
<dbReference type="GO" id="GO:0003677">
    <property type="term" value="F:DNA binding"/>
    <property type="evidence" value="ECO:0007669"/>
    <property type="project" value="InterPro"/>
</dbReference>
<proteinExistence type="predicted"/>
<feature type="compositionally biased region" description="Basic and acidic residues" evidence="7">
    <location>
        <begin position="131"/>
        <end position="141"/>
    </location>
</feature>
<evidence type="ECO:0000256" key="1">
    <source>
        <dbReference type="ARBA" id="ARBA00022723"/>
    </source>
</evidence>
<keyword evidence="3" id="KW-0862">Zinc</keyword>
<dbReference type="OrthoDB" id="308383at2759"/>
<dbReference type="GO" id="GO:0042800">
    <property type="term" value="F:histone H3K4 methyltransferase activity"/>
    <property type="evidence" value="ECO:0007669"/>
    <property type="project" value="TreeGrafter"/>
</dbReference>
<name>A0A8C5TMD9_9PASS</name>
<keyword evidence="2 6" id="KW-0863">Zinc-finger</keyword>
<feature type="region of interest" description="Disordered" evidence="7">
    <location>
        <begin position="15"/>
        <end position="77"/>
    </location>
</feature>
<evidence type="ECO:0000313" key="10">
    <source>
        <dbReference type="Proteomes" id="UP000694560"/>
    </source>
</evidence>
<reference evidence="9" key="2">
    <citation type="submission" date="2025-09" db="UniProtKB">
        <authorList>
            <consortium name="Ensembl"/>
        </authorList>
    </citation>
    <scope>IDENTIFICATION</scope>
</reference>
<feature type="compositionally biased region" description="Basic and acidic residues" evidence="7">
    <location>
        <begin position="15"/>
        <end position="25"/>
    </location>
</feature>
<evidence type="ECO:0000256" key="4">
    <source>
        <dbReference type="ARBA" id="ARBA00023015"/>
    </source>
</evidence>
<dbReference type="InterPro" id="IPR002857">
    <property type="entry name" value="Znf_CXXC"/>
</dbReference>
<evidence type="ECO:0000256" key="2">
    <source>
        <dbReference type="ARBA" id="ARBA00022771"/>
    </source>
</evidence>
<feature type="compositionally biased region" description="Basic and acidic residues" evidence="7">
    <location>
        <begin position="159"/>
        <end position="183"/>
    </location>
</feature>
<dbReference type="GO" id="GO:0035097">
    <property type="term" value="C:histone methyltransferase complex"/>
    <property type="evidence" value="ECO:0007669"/>
    <property type="project" value="TreeGrafter"/>
</dbReference>
<dbReference type="Pfam" id="PF02008">
    <property type="entry name" value="zf-CXXC"/>
    <property type="match status" value="1"/>
</dbReference>
<feature type="domain" description="CXXC-type" evidence="8">
    <location>
        <begin position="58"/>
        <end position="106"/>
    </location>
</feature>
<feature type="region of interest" description="Disordered" evidence="7">
    <location>
        <begin position="116"/>
        <end position="276"/>
    </location>
</feature>
<dbReference type="PROSITE" id="PS51058">
    <property type="entry name" value="ZF_CXXC"/>
    <property type="match status" value="1"/>
</dbReference>
<dbReference type="Proteomes" id="UP000694560">
    <property type="component" value="Unplaced"/>
</dbReference>
<evidence type="ECO:0000313" key="9">
    <source>
        <dbReference type="Ensembl" id="ENSMCSP00000009929.1"/>
    </source>
</evidence>
<evidence type="ECO:0000256" key="5">
    <source>
        <dbReference type="ARBA" id="ARBA00023163"/>
    </source>
</evidence>
<feature type="compositionally biased region" description="Pro residues" evidence="7">
    <location>
        <begin position="211"/>
        <end position="221"/>
    </location>
</feature>
<evidence type="ECO:0000256" key="6">
    <source>
        <dbReference type="PROSITE-ProRule" id="PRU00509"/>
    </source>
</evidence>
<sequence>MPTLSALPWEEREKILSSMGNDDKSSIAGSEEAEPLAPPIKPIKPVTRNKAQQEPPVKKGRRSRRCGQCSGCQVPEDCGVCTNCLDKPKFGGRNIKKQCCKMRKCQNLQWMPSKAYLQKQAKAAKKKEKKSKTNEKKENHSGKNQLDSGQKQAPQTVVPREDNSGKKSSEPARKPVEEKHEDGNSSVPVSEPKQVPGSGTRKTGKQMSQPVQPPPSQPPSSGPLKKEAPKPSTSEPKKKQTPQPEIGTEQSKQKKIAPRPTFPVKQKPKEKVNTSSTLNLLSTLTNSSSSKQKQPTDGVHRIRVDFKEDCEVENVWEMGGLGIVTSVPITPRVVCFLCASSGHVEVKHCVLLLMTYPEEMKIIPVNLSLLEFVPGF</sequence>
<evidence type="ECO:0000256" key="7">
    <source>
        <dbReference type="SAM" id="MobiDB-lite"/>
    </source>
</evidence>
<keyword evidence="4" id="KW-0805">Transcription regulation</keyword>
<dbReference type="AlphaFoldDB" id="A0A8C5TMD9"/>
<keyword evidence="10" id="KW-1185">Reference proteome</keyword>
<dbReference type="PANTHER" id="PTHR45838">
    <property type="entry name" value="HISTONE-LYSINE-N-METHYLTRANSFERASE 2 KMT2 FAMILY MEMBER"/>
    <property type="match status" value="1"/>
</dbReference>
<accession>A0A8C5TMD9</accession>